<evidence type="ECO:0000256" key="14">
    <source>
        <dbReference type="SAM" id="Coils"/>
    </source>
</evidence>
<comment type="function">
    <text evidence="3">Might act as an E3 ubiquitin-protein ligase, or as part of E3 complex, which accepts ubiquitin from specific E2 ubiquitin-conjugating enzymes and then transfers it to substrates.</text>
</comment>
<feature type="domain" description="RING-type" evidence="16">
    <location>
        <begin position="206"/>
        <end position="249"/>
    </location>
</feature>
<dbReference type="InterPro" id="IPR001841">
    <property type="entry name" value="Znf_RING"/>
</dbReference>
<dbReference type="Gene3D" id="3.30.40.10">
    <property type="entry name" value="Zinc/RING finger domain, C3HC4 (zinc finger)"/>
    <property type="match status" value="1"/>
</dbReference>
<protein>
    <recommendedName>
        <fullName evidence="6">RBR-type E3 ubiquitin transferase</fullName>
        <ecNumber evidence="6">2.3.2.31</ecNumber>
    </recommendedName>
</protein>
<dbReference type="InterPro" id="IPR044066">
    <property type="entry name" value="TRIAD_supradom"/>
</dbReference>
<evidence type="ECO:0000256" key="1">
    <source>
        <dbReference type="ARBA" id="ARBA00001798"/>
    </source>
</evidence>
<dbReference type="SUPFAM" id="SSF57850">
    <property type="entry name" value="RING/U-box"/>
    <property type="match status" value="3"/>
</dbReference>
<evidence type="ECO:0000313" key="19">
    <source>
        <dbReference type="Proteomes" id="UP001558713"/>
    </source>
</evidence>
<dbReference type="EC" id="2.3.2.31" evidence="6"/>
<evidence type="ECO:0000256" key="5">
    <source>
        <dbReference type="ARBA" id="ARBA00005884"/>
    </source>
</evidence>
<dbReference type="SMART" id="SM00647">
    <property type="entry name" value="IBR"/>
    <property type="match status" value="2"/>
</dbReference>
<dbReference type="AlphaFoldDB" id="A0ABD0ZGZ4"/>
<comment type="pathway">
    <text evidence="4">Protein modification; protein ubiquitination.</text>
</comment>
<proteinExistence type="inferred from homology"/>
<dbReference type="Pfam" id="PF13456">
    <property type="entry name" value="RVT_3"/>
    <property type="match status" value="1"/>
</dbReference>
<dbReference type="FunFam" id="3.30.420.10:FF:000076">
    <property type="entry name" value="RBR-type E3 ubiquitin transferase"/>
    <property type="match status" value="1"/>
</dbReference>
<dbReference type="InterPro" id="IPR002156">
    <property type="entry name" value="RNaseH_domain"/>
</dbReference>
<dbReference type="CDD" id="cd22584">
    <property type="entry name" value="Rcat_RBR_unk"/>
    <property type="match status" value="1"/>
</dbReference>
<evidence type="ECO:0000259" key="17">
    <source>
        <dbReference type="PROSITE" id="PS51873"/>
    </source>
</evidence>
<accession>A0ABD0ZGZ4</accession>
<keyword evidence="7" id="KW-0808">Transferase</keyword>
<keyword evidence="9" id="KW-0677">Repeat</keyword>
<comment type="caution">
    <text evidence="18">The sequence shown here is derived from an EMBL/GenBank/DDBJ whole genome shotgun (WGS) entry which is preliminary data.</text>
</comment>
<dbReference type="EMBL" id="JBANAX010000791">
    <property type="protein sequence ID" value="KAL1193281.1"/>
    <property type="molecule type" value="Genomic_DNA"/>
</dbReference>
<dbReference type="CDD" id="cd22582">
    <property type="entry name" value="BRcat_RBR_unk"/>
    <property type="match status" value="1"/>
</dbReference>
<dbReference type="InterPro" id="IPR017907">
    <property type="entry name" value="Znf_RING_CS"/>
</dbReference>
<dbReference type="GO" id="GO:0008270">
    <property type="term" value="F:zinc ion binding"/>
    <property type="evidence" value="ECO:0007669"/>
    <property type="project" value="UniProtKB-KW"/>
</dbReference>
<evidence type="ECO:0000256" key="11">
    <source>
        <dbReference type="ARBA" id="ARBA00022786"/>
    </source>
</evidence>
<evidence type="ECO:0000256" key="4">
    <source>
        <dbReference type="ARBA" id="ARBA00004906"/>
    </source>
</evidence>
<evidence type="ECO:0000256" key="7">
    <source>
        <dbReference type="ARBA" id="ARBA00022679"/>
    </source>
</evidence>
<feature type="domain" description="RING-type" evidence="17">
    <location>
        <begin position="202"/>
        <end position="409"/>
    </location>
</feature>
<evidence type="ECO:0000256" key="10">
    <source>
        <dbReference type="ARBA" id="ARBA00022771"/>
    </source>
</evidence>
<comment type="catalytic activity">
    <reaction evidence="1">
        <text>[E2 ubiquitin-conjugating enzyme]-S-ubiquitinyl-L-cysteine + [acceptor protein]-L-lysine = [E2 ubiquitin-conjugating enzyme]-L-cysteine + [acceptor protein]-N(6)-ubiquitinyl-L-lysine.</text>
        <dbReference type="EC" id="2.3.2.31"/>
    </reaction>
</comment>
<evidence type="ECO:0000256" key="12">
    <source>
        <dbReference type="ARBA" id="ARBA00022833"/>
    </source>
</evidence>
<dbReference type="PANTHER" id="PTHR11685">
    <property type="entry name" value="RBR FAMILY RING FINGER AND IBR DOMAIN-CONTAINING"/>
    <property type="match status" value="1"/>
</dbReference>
<dbReference type="InterPro" id="IPR002867">
    <property type="entry name" value="IBR_dom"/>
</dbReference>
<dbReference type="FunFam" id="3.30.40.10:FF:000230">
    <property type="entry name" value="RBR-type E3 ubiquitin transferase"/>
    <property type="match status" value="1"/>
</dbReference>
<feature type="region of interest" description="Disordered" evidence="15">
    <location>
        <begin position="1"/>
        <end position="30"/>
    </location>
</feature>
<keyword evidence="10 13" id="KW-0863">Zinc-finger</keyword>
<name>A0ABD0ZGZ4_CARAN</name>
<dbReference type="PROSITE" id="PS50089">
    <property type="entry name" value="ZF_RING_2"/>
    <property type="match status" value="1"/>
</dbReference>
<evidence type="ECO:0000256" key="13">
    <source>
        <dbReference type="PROSITE-ProRule" id="PRU00175"/>
    </source>
</evidence>
<comment type="cofactor">
    <cofactor evidence="2">
        <name>Zn(2+)</name>
        <dbReference type="ChEBI" id="CHEBI:29105"/>
    </cofactor>
</comment>
<evidence type="ECO:0000256" key="3">
    <source>
        <dbReference type="ARBA" id="ARBA00003976"/>
    </source>
</evidence>
<dbReference type="GO" id="GO:0061630">
    <property type="term" value="F:ubiquitin protein ligase activity"/>
    <property type="evidence" value="ECO:0007669"/>
    <property type="project" value="UniProtKB-EC"/>
</dbReference>
<dbReference type="PROSITE" id="PS51873">
    <property type="entry name" value="TRIAD"/>
    <property type="match status" value="1"/>
</dbReference>
<dbReference type="InterPro" id="IPR036397">
    <property type="entry name" value="RNaseH_sf"/>
</dbReference>
<gene>
    <name evidence="18" type="ORF">V5N11_033615</name>
</gene>
<feature type="compositionally biased region" description="Basic and acidic residues" evidence="15">
    <location>
        <begin position="1"/>
        <end position="10"/>
    </location>
</feature>
<reference evidence="18 19" key="1">
    <citation type="submission" date="2024-04" db="EMBL/GenBank/DDBJ databases">
        <title>Genome assembly C_amara_ONT_v2.</title>
        <authorList>
            <person name="Yant L."/>
            <person name="Moore C."/>
            <person name="Slenker M."/>
        </authorList>
    </citation>
    <scope>NUCLEOTIDE SEQUENCE [LARGE SCALE GENOMIC DNA]</scope>
    <source>
        <tissue evidence="18">Leaf</tissue>
    </source>
</reference>
<keyword evidence="8" id="KW-0479">Metal-binding</keyword>
<keyword evidence="12" id="KW-0862">Zinc</keyword>
<dbReference type="Proteomes" id="UP001558713">
    <property type="component" value="Unassembled WGS sequence"/>
</dbReference>
<keyword evidence="11" id="KW-0833">Ubl conjugation pathway</keyword>
<organism evidence="18 19">
    <name type="scientific">Cardamine amara subsp. amara</name>
    <dbReference type="NCBI Taxonomy" id="228776"/>
    <lineage>
        <taxon>Eukaryota</taxon>
        <taxon>Viridiplantae</taxon>
        <taxon>Streptophyta</taxon>
        <taxon>Embryophyta</taxon>
        <taxon>Tracheophyta</taxon>
        <taxon>Spermatophyta</taxon>
        <taxon>Magnoliopsida</taxon>
        <taxon>eudicotyledons</taxon>
        <taxon>Gunneridae</taxon>
        <taxon>Pentapetalae</taxon>
        <taxon>rosids</taxon>
        <taxon>malvids</taxon>
        <taxon>Brassicales</taxon>
        <taxon>Brassicaceae</taxon>
        <taxon>Cardamineae</taxon>
        <taxon>Cardamine</taxon>
    </lineage>
</organism>
<evidence type="ECO:0000313" key="18">
    <source>
        <dbReference type="EMBL" id="KAL1193281.1"/>
    </source>
</evidence>
<evidence type="ECO:0000256" key="2">
    <source>
        <dbReference type="ARBA" id="ARBA00001947"/>
    </source>
</evidence>
<dbReference type="PROSITE" id="PS00518">
    <property type="entry name" value="ZF_RING_1"/>
    <property type="match status" value="1"/>
</dbReference>
<keyword evidence="14" id="KW-0175">Coiled coil</keyword>
<dbReference type="Gene3D" id="1.20.120.1750">
    <property type="match status" value="1"/>
</dbReference>
<evidence type="ECO:0000256" key="15">
    <source>
        <dbReference type="SAM" id="MobiDB-lite"/>
    </source>
</evidence>
<dbReference type="Gene3D" id="3.30.420.10">
    <property type="entry name" value="Ribonuclease H-like superfamily/Ribonuclease H"/>
    <property type="match status" value="1"/>
</dbReference>
<evidence type="ECO:0000256" key="6">
    <source>
        <dbReference type="ARBA" id="ARBA00012251"/>
    </source>
</evidence>
<dbReference type="InterPro" id="IPR013083">
    <property type="entry name" value="Znf_RING/FYVE/PHD"/>
</dbReference>
<keyword evidence="19" id="KW-1185">Reference proteome</keyword>
<evidence type="ECO:0000256" key="9">
    <source>
        <dbReference type="ARBA" id="ARBA00022737"/>
    </source>
</evidence>
<dbReference type="Pfam" id="PF01485">
    <property type="entry name" value="IBR"/>
    <property type="match status" value="2"/>
</dbReference>
<evidence type="ECO:0000259" key="16">
    <source>
        <dbReference type="PROSITE" id="PS50089"/>
    </source>
</evidence>
<comment type="similarity">
    <text evidence="5">Belongs to the RBR family. Ariadne subfamily.</text>
</comment>
<feature type="coiled-coil region" evidence="14">
    <location>
        <begin position="143"/>
        <end position="170"/>
    </location>
</feature>
<dbReference type="InterPro" id="IPR031127">
    <property type="entry name" value="E3_UB_ligase_RBR"/>
</dbReference>
<evidence type="ECO:0000256" key="8">
    <source>
        <dbReference type="ARBA" id="ARBA00022723"/>
    </source>
</evidence>
<sequence>MERHDLDLSSKRRRVDSPITGDISNPKGEDSSIKLVQTNSPAAKVMASDVFRLYFKGLVSDETVVVDSGQGWTVMAGFGVAICDQEDNLLYEIKEPLSNGVVSRKEVKIMALIRGLSESIALGIRNIMIHCDDHRIYQLIIGRGKLNKKIVHLVEEVQRLREKMASSEAVLVARNDIKFAFRLAREVINSQNCSSVDVKAAPRETCVICLEETDAERMFFTDECIHRYCFSCVKQFVEVKLLSWIAPTCLNDECMLELTLETCSKVLTPKLIEMWKQKMKEDSIPAEEKIYCPYPSCSMLMSKTELSSEANQSNVRTCVKCCGLFCINCKVPSHSDLSCDDYKKLDPHPLVDDMKLKSLASDNMWRQCVKCRHMVELSHGCNHITCGYEFCYACGNKWKKNQHGCRNGCLDIGDGISDDEDEDEDSDDDDD</sequence>